<keyword evidence="2" id="KW-1185">Reference proteome</keyword>
<sequence length="99" mass="10873">MTRCMSVTLGDPSTPCTLGQSEFEHVEYPGPAIYYTYEGVPVPIWAPSVLPPSSLNPVRLRDLEEAIERMPAQFAEASTSTVSLADALLAMRDRMRGTQ</sequence>
<name>A0A2Z4Q9G3_9CAUD</name>
<organism evidence="1 2">
    <name type="scientific">Microbacterium phage Quhwah</name>
    <dbReference type="NCBI Taxonomy" id="2992929"/>
    <lineage>
        <taxon>Viruses</taxon>
        <taxon>Duplodnaviria</taxon>
        <taxon>Heunggongvirae</taxon>
        <taxon>Uroviricota</taxon>
        <taxon>Caudoviricetes</taxon>
        <taxon>Hodgkinviridae</taxon>
        <taxon>Quhwahvirus</taxon>
        <taxon>Quhwahvirus quhwah</taxon>
        <taxon>Quhwahvirus ouhwah</taxon>
    </lineage>
</organism>
<gene>
    <name evidence="1" type="primary">3</name>
    <name evidence="1" type="ORF">SEA_QUHWAH_3</name>
</gene>
<proteinExistence type="predicted"/>
<evidence type="ECO:0000313" key="1">
    <source>
        <dbReference type="EMBL" id="AWY06712.1"/>
    </source>
</evidence>
<dbReference type="Proteomes" id="UP000251375">
    <property type="component" value="Segment"/>
</dbReference>
<evidence type="ECO:0000313" key="2">
    <source>
        <dbReference type="Proteomes" id="UP000251375"/>
    </source>
</evidence>
<reference evidence="1 2" key="1">
    <citation type="submission" date="2018-04" db="EMBL/GenBank/DDBJ databases">
        <authorList>
            <person name="Harrington T."/>
            <person name="Washburn E."/>
            <person name="Bricker J."/>
            <person name="McKinney A."/>
            <person name="Betsko A.J."/>
            <person name="Garlena R.A."/>
            <person name="Russell D.A."/>
            <person name="Pope W.A."/>
            <person name="Jacobs-Sera D."/>
            <person name="Hatfull G.F."/>
        </authorList>
    </citation>
    <scope>NUCLEOTIDE SEQUENCE [LARGE SCALE GENOMIC DNA]</scope>
</reference>
<accession>A0A2Z4Q9G3</accession>
<dbReference type="GeneID" id="54993763"/>
<dbReference type="RefSeq" id="YP_009803201.1">
    <property type="nucleotide sequence ID" value="NC_047993.1"/>
</dbReference>
<protein>
    <submittedName>
        <fullName evidence="1">Uncharacterized protein</fullName>
    </submittedName>
</protein>
<dbReference type="EMBL" id="MH271321">
    <property type="protein sequence ID" value="AWY06712.1"/>
    <property type="molecule type" value="Genomic_DNA"/>
</dbReference>